<organism evidence="4 5">
    <name type="scientific">Lederbergia graminis</name>
    <dbReference type="NCBI Taxonomy" id="735518"/>
    <lineage>
        <taxon>Bacteria</taxon>
        <taxon>Bacillati</taxon>
        <taxon>Bacillota</taxon>
        <taxon>Bacilli</taxon>
        <taxon>Bacillales</taxon>
        <taxon>Bacillaceae</taxon>
        <taxon>Lederbergia</taxon>
    </lineage>
</organism>
<dbReference type="PANTHER" id="PTHR43489">
    <property type="entry name" value="ISOMERASE"/>
    <property type="match status" value="1"/>
</dbReference>
<evidence type="ECO:0000313" key="4">
    <source>
        <dbReference type="EMBL" id="MFC5464641.1"/>
    </source>
</evidence>
<sequence length="269" mass="30136">MIQFAAHLEMNFTNEVSFQERWKVASQFGFQGCEFVWRHRDLSEVIALSEKYPMQVSCLGGATGFEAGGGRPLLTNPEDREQVAKDVETAVTYAQNVNCKRLIFVPGNLDSSRSIEQHREEAIATFKYVAPILEEAGVTALLEPLNSLVDHKGIYCDNSEEAFRIIDGVGSGNVKVIYDIYHMQIMDGNLIQTIQNNHDKIGYYHLAKVPGRVEPVGGEVNVPAVIEAIRATGYDDFIGLEYKPSLNAETSFSEIKELFPTYFGQFQNR</sequence>
<keyword evidence="1 2" id="KW-0413">Isomerase</keyword>
<dbReference type="Proteomes" id="UP001596147">
    <property type="component" value="Unassembled WGS sequence"/>
</dbReference>
<name>A0ABW0LJH1_9BACI</name>
<dbReference type="RefSeq" id="WP_382349777.1">
    <property type="nucleotide sequence ID" value="NZ_JBHSMC010000010.1"/>
</dbReference>
<dbReference type="Gene3D" id="3.20.20.150">
    <property type="entry name" value="Divalent-metal-dependent TIM barrel enzymes"/>
    <property type="match status" value="1"/>
</dbReference>
<proteinExistence type="inferred from homology"/>
<evidence type="ECO:0000256" key="1">
    <source>
        <dbReference type="ARBA" id="ARBA00023235"/>
    </source>
</evidence>
<evidence type="ECO:0000313" key="5">
    <source>
        <dbReference type="Proteomes" id="UP001596147"/>
    </source>
</evidence>
<dbReference type="InterPro" id="IPR050417">
    <property type="entry name" value="Sugar_Epim/Isomerase"/>
</dbReference>
<comment type="similarity">
    <text evidence="2">Belongs to the hyi family.</text>
</comment>
<reference evidence="5" key="1">
    <citation type="journal article" date="2019" name="Int. J. Syst. Evol. Microbiol.">
        <title>The Global Catalogue of Microorganisms (GCM) 10K type strain sequencing project: providing services to taxonomists for standard genome sequencing and annotation.</title>
        <authorList>
            <consortium name="The Broad Institute Genomics Platform"/>
            <consortium name="The Broad Institute Genome Sequencing Center for Infectious Disease"/>
            <person name="Wu L."/>
            <person name="Ma J."/>
        </authorList>
    </citation>
    <scope>NUCLEOTIDE SEQUENCE [LARGE SCALE GENOMIC DNA]</scope>
    <source>
        <strain evidence="5">CGMCC 1.12237</strain>
    </source>
</reference>
<feature type="domain" description="Xylose isomerase-like TIM barrel" evidence="3">
    <location>
        <begin position="23"/>
        <end position="245"/>
    </location>
</feature>
<dbReference type="PIRSF" id="PIRSF006241">
    <property type="entry name" value="HyI"/>
    <property type="match status" value="1"/>
</dbReference>
<dbReference type="InterPro" id="IPR026040">
    <property type="entry name" value="HyI-like"/>
</dbReference>
<dbReference type="Pfam" id="PF01261">
    <property type="entry name" value="AP_endonuc_2"/>
    <property type="match status" value="1"/>
</dbReference>
<evidence type="ECO:0000259" key="3">
    <source>
        <dbReference type="Pfam" id="PF01261"/>
    </source>
</evidence>
<comment type="caution">
    <text evidence="4">The sequence shown here is derived from an EMBL/GenBank/DDBJ whole genome shotgun (WGS) entry which is preliminary data.</text>
</comment>
<protein>
    <submittedName>
        <fullName evidence="4">Hydroxypyruvate isomerase family protein</fullName>
    </submittedName>
</protein>
<keyword evidence="5" id="KW-1185">Reference proteome</keyword>
<dbReference type="SUPFAM" id="SSF51658">
    <property type="entry name" value="Xylose isomerase-like"/>
    <property type="match status" value="1"/>
</dbReference>
<evidence type="ECO:0000256" key="2">
    <source>
        <dbReference type="PIRNR" id="PIRNR006241"/>
    </source>
</evidence>
<dbReference type="EMBL" id="JBHSMC010000010">
    <property type="protein sequence ID" value="MFC5464641.1"/>
    <property type="molecule type" value="Genomic_DNA"/>
</dbReference>
<dbReference type="GO" id="GO:0016853">
    <property type="term" value="F:isomerase activity"/>
    <property type="evidence" value="ECO:0007669"/>
    <property type="project" value="UniProtKB-KW"/>
</dbReference>
<dbReference type="InterPro" id="IPR013022">
    <property type="entry name" value="Xyl_isomerase-like_TIM-brl"/>
</dbReference>
<gene>
    <name evidence="4" type="ORF">ACFPM4_07735</name>
</gene>
<accession>A0ABW0LJH1</accession>
<dbReference type="InterPro" id="IPR036237">
    <property type="entry name" value="Xyl_isomerase-like_sf"/>
</dbReference>